<feature type="region of interest" description="Disordered" evidence="1">
    <location>
        <begin position="207"/>
        <end position="244"/>
    </location>
</feature>
<dbReference type="AlphaFoldDB" id="A0A316V2Y4"/>
<organism evidence="2 3">
    <name type="scientific">Meira miltonrushii</name>
    <dbReference type="NCBI Taxonomy" id="1280837"/>
    <lineage>
        <taxon>Eukaryota</taxon>
        <taxon>Fungi</taxon>
        <taxon>Dikarya</taxon>
        <taxon>Basidiomycota</taxon>
        <taxon>Ustilaginomycotina</taxon>
        <taxon>Exobasidiomycetes</taxon>
        <taxon>Exobasidiales</taxon>
        <taxon>Brachybasidiaceae</taxon>
        <taxon>Meira</taxon>
    </lineage>
</organism>
<dbReference type="OrthoDB" id="8249012at2759"/>
<protein>
    <submittedName>
        <fullName evidence="2">Uncharacterized protein</fullName>
    </submittedName>
</protein>
<accession>A0A316V2Y4</accession>
<keyword evidence="3" id="KW-1185">Reference proteome</keyword>
<dbReference type="InParanoid" id="A0A316V2Y4"/>
<dbReference type="Proteomes" id="UP000245771">
    <property type="component" value="Unassembled WGS sequence"/>
</dbReference>
<name>A0A316V2Y4_9BASI</name>
<dbReference type="EMBL" id="KZ819607">
    <property type="protein sequence ID" value="PWN31614.1"/>
    <property type="molecule type" value="Genomic_DNA"/>
</dbReference>
<proteinExistence type="predicted"/>
<dbReference type="RefSeq" id="XP_025351916.1">
    <property type="nucleotide sequence ID" value="XM_025503060.1"/>
</dbReference>
<evidence type="ECO:0000313" key="3">
    <source>
        <dbReference type="Proteomes" id="UP000245771"/>
    </source>
</evidence>
<dbReference type="STRING" id="1280837.A0A316V2Y4"/>
<dbReference type="PANTHER" id="PTHR21521">
    <property type="entry name" value="AMUN, ISOFORM A"/>
    <property type="match status" value="1"/>
</dbReference>
<gene>
    <name evidence="2" type="ORF">FA14DRAFT_91436</name>
</gene>
<reference evidence="2 3" key="1">
    <citation type="journal article" date="2018" name="Mol. Biol. Evol.">
        <title>Broad Genomic Sampling Reveals a Smut Pathogenic Ancestry of the Fungal Clade Ustilaginomycotina.</title>
        <authorList>
            <person name="Kijpornyongpan T."/>
            <person name="Mondo S.J."/>
            <person name="Barry K."/>
            <person name="Sandor L."/>
            <person name="Lee J."/>
            <person name="Lipzen A."/>
            <person name="Pangilinan J."/>
            <person name="LaButti K."/>
            <person name="Hainaut M."/>
            <person name="Henrissat B."/>
            <person name="Grigoriev I.V."/>
            <person name="Spatafora J.W."/>
            <person name="Aime M.C."/>
        </authorList>
    </citation>
    <scope>NUCLEOTIDE SEQUENCE [LARGE SCALE GENOMIC DNA]</scope>
    <source>
        <strain evidence="2 3">MCA 3882</strain>
    </source>
</reference>
<dbReference type="PANTHER" id="PTHR21521:SF0">
    <property type="entry name" value="AMUN, ISOFORM A"/>
    <property type="match status" value="1"/>
</dbReference>
<sequence>MIPSVEVRNACLKRYDEALDLKNAKSLPKLDKWYRIELRDEVNKRAKSKSGPYITLDELVNLVGWKTTRGKFRPTLKGLARRNTEEEVRQISKEGFEFLQQSPENDITVARSAIDIVSKLKGVGPATASALLALFKPKTFPYMSDEALLYGTGLTDKPKYTPIEYQKMTVHIDDQIRNGKEQPCLEDAEQFEKAVWAYGILKLNDKLNEDEKPTEAATTKRKSPEPKEETPTAPSTKTKRKRTR</sequence>
<evidence type="ECO:0000256" key="1">
    <source>
        <dbReference type="SAM" id="MobiDB-lite"/>
    </source>
</evidence>
<evidence type="ECO:0000313" key="2">
    <source>
        <dbReference type="EMBL" id="PWN31614.1"/>
    </source>
</evidence>
<dbReference type="GeneID" id="37024841"/>